<reference evidence="1 2" key="1">
    <citation type="submission" date="2019-07" db="EMBL/GenBank/DDBJ databases">
        <authorList>
            <person name="Kim J.K."/>
            <person name="Cheong H.-M."/>
            <person name="Choi Y."/>
            <person name="Hwang K.J."/>
            <person name="Lee S."/>
            <person name="Choi C."/>
        </authorList>
    </citation>
    <scope>NUCLEOTIDE SEQUENCE [LARGE SCALE GENOMIC DNA]</scope>
    <source>
        <strain evidence="1 2">KS 22</strain>
    </source>
</reference>
<keyword evidence="2" id="KW-1185">Reference proteome</keyword>
<evidence type="ECO:0000313" key="2">
    <source>
        <dbReference type="Proteomes" id="UP000515679"/>
    </source>
</evidence>
<organism evidence="1 2">
    <name type="scientific">Cohnella cholangitidis</name>
    <dbReference type="NCBI Taxonomy" id="2598458"/>
    <lineage>
        <taxon>Bacteria</taxon>
        <taxon>Bacillati</taxon>
        <taxon>Bacillota</taxon>
        <taxon>Bacilli</taxon>
        <taxon>Bacillales</taxon>
        <taxon>Paenibacillaceae</taxon>
        <taxon>Cohnella</taxon>
    </lineage>
</organism>
<accession>A0A7G5C427</accession>
<dbReference type="Proteomes" id="UP000515679">
    <property type="component" value="Chromosome"/>
</dbReference>
<gene>
    <name evidence="1" type="ORF">FPL14_24375</name>
</gene>
<sequence length="343" mass="40578">MKRNKLFLNPSPSICGYASHAKALAILSVDDDYLPWYYSNYIQTCCKKDFSTEAGVPFDFFIAVKKDYNYYLNNPWLFSQVIRRELLSWLSGDDLIRFIVQCIDNGFYVDLFMNEFYVPNRAPYRERDYYHDNLIFGYDADNESFDLFGFNGRFFATSVLSYEEFLAAYRSCPIEKFYKSFYLYHVEKIRGGSPDETYQFDAGFVVQSLRDYVRSTNSSVHFAYFNNPTASFAYGLDCYASLHANLREEPHRYDLRPLQILYEHKSAMVERCKYLFDIGLIGEKDYAQFDRRFRELRKQSVTLRNLQIKNKLSSRNDFSFLSSLLDMPEIEERLLIDLIHAIK</sequence>
<dbReference type="RefSeq" id="WP_182300194.1">
    <property type="nucleotide sequence ID" value="NZ_CP041969.1"/>
</dbReference>
<dbReference type="KEGG" id="cchl:FPL14_24375"/>
<evidence type="ECO:0000313" key="1">
    <source>
        <dbReference type="EMBL" id="QMV43961.1"/>
    </source>
</evidence>
<dbReference type="EMBL" id="CP041969">
    <property type="protein sequence ID" value="QMV43961.1"/>
    <property type="molecule type" value="Genomic_DNA"/>
</dbReference>
<dbReference type="AlphaFoldDB" id="A0A7G5C427"/>
<proteinExistence type="predicted"/>
<name>A0A7G5C427_9BACL</name>
<protein>
    <submittedName>
        <fullName evidence="1">Uncharacterized protein</fullName>
    </submittedName>
</protein>